<evidence type="ECO:0000313" key="1">
    <source>
        <dbReference type="EMBL" id="SFR10410.1"/>
    </source>
</evidence>
<dbReference type="OrthoDB" id="1809079at2"/>
<gene>
    <name evidence="1" type="ORF">SAMN05660706_1217</name>
</gene>
<accession>A0A1I6DY04</accession>
<keyword evidence="2" id="KW-1185">Reference proteome</keyword>
<sequence>MYTIMINNHYCPVTDREIQVEELYNLEGTNTCQIATRLLSWRCLNKNCPDSAPCPLYSLYTGTGEKSLPDI</sequence>
<dbReference type="EMBL" id="FOYM01000021">
    <property type="protein sequence ID" value="SFR10410.1"/>
    <property type="molecule type" value="Genomic_DNA"/>
</dbReference>
<dbReference type="AlphaFoldDB" id="A0A1I6DY04"/>
<organism evidence="1 2">
    <name type="scientific">Desulfoscipio geothermicus DSM 3669</name>
    <dbReference type="NCBI Taxonomy" id="1121426"/>
    <lineage>
        <taxon>Bacteria</taxon>
        <taxon>Bacillati</taxon>
        <taxon>Bacillota</taxon>
        <taxon>Clostridia</taxon>
        <taxon>Eubacteriales</taxon>
        <taxon>Desulfallaceae</taxon>
        <taxon>Desulfoscipio</taxon>
    </lineage>
</organism>
<reference evidence="2" key="1">
    <citation type="submission" date="2016-10" db="EMBL/GenBank/DDBJ databases">
        <authorList>
            <person name="Varghese N."/>
            <person name="Submissions S."/>
        </authorList>
    </citation>
    <scope>NUCLEOTIDE SEQUENCE [LARGE SCALE GENOMIC DNA]</scope>
    <source>
        <strain evidence="2">DSM 3669</strain>
    </source>
</reference>
<dbReference type="RefSeq" id="WP_092484805.1">
    <property type="nucleotide sequence ID" value="NZ_FOYM01000021.1"/>
</dbReference>
<dbReference type="Proteomes" id="UP000199584">
    <property type="component" value="Unassembled WGS sequence"/>
</dbReference>
<dbReference type="STRING" id="39060.SAMN05660706_1217"/>
<evidence type="ECO:0000313" key="2">
    <source>
        <dbReference type="Proteomes" id="UP000199584"/>
    </source>
</evidence>
<name>A0A1I6DY04_9FIRM</name>
<proteinExistence type="predicted"/>
<protein>
    <submittedName>
        <fullName evidence="1">Uncharacterized protein</fullName>
    </submittedName>
</protein>